<feature type="transmembrane region" description="Helical" evidence="7">
    <location>
        <begin position="152"/>
        <end position="168"/>
    </location>
</feature>
<keyword evidence="9" id="KW-1185">Reference proteome</keyword>
<keyword evidence="6 7" id="KW-0472">Membrane</keyword>
<reference evidence="8 9" key="1">
    <citation type="submission" date="2024-03" db="EMBL/GenBank/DDBJ databases">
        <authorList>
            <person name="Gkanogiannis A."/>
            <person name="Becerra Lopez-Lavalle L."/>
        </authorList>
    </citation>
    <scope>NUCLEOTIDE SEQUENCE [LARGE SCALE GENOMIC DNA]</scope>
</reference>
<gene>
    <name evidence="8" type="ORF">CITCOLO1_LOCUS20215</name>
</gene>
<accession>A0ABP0Z4W0</accession>
<evidence type="ECO:0000256" key="3">
    <source>
        <dbReference type="ARBA" id="ARBA00022824"/>
    </source>
</evidence>
<keyword evidence="3" id="KW-0256">Endoplasmic reticulum</keyword>
<evidence type="ECO:0000256" key="6">
    <source>
        <dbReference type="ARBA" id="ARBA00023136"/>
    </source>
</evidence>
<evidence type="ECO:0000256" key="5">
    <source>
        <dbReference type="ARBA" id="ARBA00023098"/>
    </source>
</evidence>
<evidence type="ECO:0000256" key="2">
    <source>
        <dbReference type="ARBA" id="ARBA00022692"/>
    </source>
</evidence>
<dbReference type="CDD" id="cd23995">
    <property type="entry name" value="Seipin_BSCL2_like"/>
    <property type="match status" value="1"/>
</dbReference>
<evidence type="ECO:0000256" key="1">
    <source>
        <dbReference type="ARBA" id="ARBA00004477"/>
    </source>
</evidence>
<dbReference type="Proteomes" id="UP001642487">
    <property type="component" value="Chromosome 8"/>
</dbReference>
<dbReference type="InterPro" id="IPR009617">
    <property type="entry name" value="Seipin"/>
</dbReference>
<evidence type="ECO:0000256" key="4">
    <source>
        <dbReference type="ARBA" id="ARBA00022989"/>
    </source>
</evidence>
<keyword evidence="2 7" id="KW-0812">Transmembrane</keyword>
<evidence type="ECO:0000256" key="7">
    <source>
        <dbReference type="SAM" id="Phobius"/>
    </source>
</evidence>
<evidence type="ECO:0008006" key="10">
    <source>
        <dbReference type="Google" id="ProtNLM"/>
    </source>
</evidence>
<feature type="transmembrane region" description="Helical" evidence="7">
    <location>
        <begin position="288"/>
        <end position="312"/>
    </location>
</feature>
<dbReference type="Pfam" id="PF06775">
    <property type="entry name" value="Seipin"/>
    <property type="match status" value="1"/>
</dbReference>
<evidence type="ECO:0000313" key="8">
    <source>
        <dbReference type="EMBL" id="CAK9327825.1"/>
    </source>
</evidence>
<organism evidence="8 9">
    <name type="scientific">Citrullus colocynthis</name>
    <name type="common">colocynth</name>
    <dbReference type="NCBI Taxonomy" id="252529"/>
    <lineage>
        <taxon>Eukaryota</taxon>
        <taxon>Viridiplantae</taxon>
        <taxon>Streptophyta</taxon>
        <taxon>Embryophyta</taxon>
        <taxon>Tracheophyta</taxon>
        <taxon>Spermatophyta</taxon>
        <taxon>Magnoliopsida</taxon>
        <taxon>eudicotyledons</taxon>
        <taxon>Gunneridae</taxon>
        <taxon>Pentapetalae</taxon>
        <taxon>rosids</taxon>
        <taxon>fabids</taxon>
        <taxon>Cucurbitales</taxon>
        <taxon>Cucurbitaceae</taxon>
        <taxon>Benincaseae</taxon>
        <taxon>Citrullus</taxon>
    </lineage>
</organism>
<keyword evidence="5" id="KW-0443">Lipid metabolism</keyword>
<feature type="transmembrane region" description="Helical" evidence="7">
    <location>
        <begin position="31"/>
        <end position="51"/>
    </location>
</feature>
<feature type="transmembrane region" description="Helical" evidence="7">
    <location>
        <begin position="79"/>
        <end position="112"/>
    </location>
</feature>
<name>A0ABP0Z4W0_9ROSI</name>
<dbReference type="EMBL" id="OZ021742">
    <property type="protein sequence ID" value="CAK9327825.1"/>
    <property type="molecule type" value="Genomic_DNA"/>
</dbReference>
<comment type="subcellular location">
    <subcellularLocation>
        <location evidence="1">Endoplasmic reticulum membrane</location>
        <topology evidence="1">Multi-pass membrane protein</topology>
    </subcellularLocation>
</comment>
<proteinExistence type="predicted"/>
<keyword evidence="4 7" id="KW-1133">Transmembrane helix</keyword>
<evidence type="ECO:0000313" key="9">
    <source>
        <dbReference type="Proteomes" id="UP001642487"/>
    </source>
</evidence>
<protein>
    <recommendedName>
        <fullName evidence="10">Seipin</fullName>
    </recommendedName>
</protein>
<dbReference type="PANTHER" id="PTHR21212">
    <property type="entry name" value="BERNARDINELLI-SEIP CONGENITAL LIPODYSTROPHY 2 HOMOLOG BSCL2 PROTEIN"/>
    <property type="match status" value="1"/>
</dbReference>
<dbReference type="PANTHER" id="PTHR21212:SF5">
    <property type="entry name" value="SEIPIN-1"/>
    <property type="match status" value="1"/>
</dbReference>
<sequence>MDSDNELEEPGHQIQKPSDFFNKIVFQQADLIYNAIAFLIAPASTLVSLIWEAFHRAEETKCTVESAVAHRVRVAVRRLSYGVVAAALMCMVMVLLLVVAAAVSALAIRFWVEEPVGLKEKLNFDYTQARPRALFGMENGSVMKMMKKKKNLGIPVGHTFFVSVVLLMPESHFNREFGVFQLSAELISTNGNIIASSSQPCMLRFRSTPVRFARTFLTSFPLLLGIWTESQKLSFPILKHKEENQERSAFIQVTISPRIGTSALPELYEAHIQINSKLPKTKELLGRWRWTCFLWTSLYLYLMFVVMFMFFWKPVVYGGMSLAELSGMDKGGPTSKEAEESEITVELLRKWQEMRRKRKAAMFGYGEVDVGSTSESSISCSRQEYVAAVFEEDVGDSESVLLQGSEEYIAN</sequence>